<sequence length="67" mass="7487">MLTFVQFFFGVPKFQFSKRLVAEFAVSRSACRSSSLGDNVDLDDVRRHRPLLLTTFRGVWGAPPPGG</sequence>
<evidence type="ECO:0000313" key="1">
    <source>
        <dbReference type="EMBL" id="ORB16824.1"/>
    </source>
</evidence>
<gene>
    <name evidence="1" type="ORF">BST37_05915</name>
</gene>
<comment type="caution">
    <text evidence="1">The sequence shown here is derived from an EMBL/GenBank/DDBJ whole genome shotgun (WGS) entry which is preliminary data.</text>
</comment>
<keyword evidence="2" id="KW-1185">Reference proteome</keyword>
<proteinExistence type="predicted"/>
<reference evidence="1 2" key="1">
    <citation type="submission" date="2017-02" db="EMBL/GenBank/DDBJ databases">
        <title>The new phylogeny of genus Mycobacterium.</title>
        <authorList>
            <person name="Tortoli E."/>
            <person name="Trovato A."/>
            <person name="Cirillo D.M."/>
        </authorList>
    </citation>
    <scope>NUCLEOTIDE SEQUENCE [LARGE SCALE GENOMIC DNA]</scope>
    <source>
        <strain evidence="1 2">DSM 45145</strain>
    </source>
</reference>
<evidence type="ECO:0008006" key="3">
    <source>
        <dbReference type="Google" id="ProtNLM"/>
    </source>
</evidence>
<protein>
    <recommendedName>
        <fullName evidence="3">Secreted protein</fullName>
    </recommendedName>
</protein>
<organism evidence="1 2">
    <name type="scientific">Mycobacterium noviomagense</name>
    <dbReference type="NCBI Taxonomy" id="459858"/>
    <lineage>
        <taxon>Bacteria</taxon>
        <taxon>Bacillati</taxon>
        <taxon>Actinomycetota</taxon>
        <taxon>Actinomycetes</taxon>
        <taxon>Mycobacteriales</taxon>
        <taxon>Mycobacteriaceae</taxon>
        <taxon>Mycobacterium</taxon>
    </lineage>
</organism>
<evidence type="ECO:0000313" key="2">
    <source>
        <dbReference type="Proteomes" id="UP000192374"/>
    </source>
</evidence>
<dbReference type="Proteomes" id="UP000192374">
    <property type="component" value="Unassembled WGS sequence"/>
</dbReference>
<name>A0ABX3T8F6_9MYCO</name>
<dbReference type="EMBL" id="MVIC01000006">
    <property type="protein sequence ID" value="ORB16824.1"/>
    <property type="molecule type" value="Genomic_DNA"/>
</dbReference>
<accession>A0ABX3T8F6</accession>